<dbReference type="RefSeq" id="WP_247243757.1">
    <property type="nucleotide sequence ID" value="NZ_JALJRA010000006.1"/>
</dbReference>
<name>A0ABV2H5L2_9HYPH</name>
<keyword evidence="1" id="KW-0472">Membrane</keyword>
<reference evidence="2 3" key="1">
    <citation type="submission" date="2024-06" db="EMBL/GenBank/DDBJ databases">
        <title>Genomic Encyclopedia of Type Strains, Phase IV (KMG-IV): sequencing the most valuable type-strain genomes for metagenomic binning, comparative biology and taxonomic classification.</title>
        <authorList>
            <person name="Goeker M."/>
        </authorList>
    </citation>
    <scope>NUCLEOTIDE SEQUENCE [LARGE SCALE GENOMIC DNA]</scope>
    <source>
        <strain evidence="2 3">DSM 105042</strain>
    </source>
</reference>
<feature type="transmembrane region" description="Helical" evidence="1">
    <location>
        <begin position="118"/>
        <end position="136"/>
    </location>
</feature>
<sequence length="151" mass="16851">MSNPGYVGPGVWIRITHRFGPRMMEWFYAAHMILVGYVLLLPMQTFNQPAFLAFRDLVPSEDVMGWFMLMIGLFRIVGLVVNGARKNVTPQIRQISAGIGCLIWSGITYGFASSDVVSTWLAIYPLFAFGELVNIHRAAHDQGEIRNGTTG</sequence>
<feature type="transmembrane region" description="Helical" evidence="1">
    <location>
        <begin position="95"/>
        <end position="112"/>
    </location>
</feature>
<dbReference type="Proteomes" id="UP001549031">
    <property type="component" value="Unassembled WGS sequence"/>
</dbReference>
<gene>
    <name evidence="2" type="ORF">ABID21_001944</name>
</gene>
<protein>
    <submittedName>
        <fullName evidence="2">Uncharacterized protein</fullName>
    </submittedName>
</protein>
<evidence type="ECO:0000313" key="3">
    <source>
        <dbReference type="Proteomes" id="UP001549031"/>
    </source>
</evidence>
<accession>A0ABV2H5L2</accession>
<organism evidence="2 3">
    <name type="scientific">Pseudorhizobium tarimense</name>
    <dbReference type="NCBI Taxonomy" id="1079109"/>
    <lineage>
        <taxon>Bacteria</taxon>
        <taxon>Pseudomonadati</taxon>
        <taxon>Pseudomonadota</taxon>
        <taxon>Alphaproteobacteria</taxon>
        <taxon>Hyphomicrobiales</taxon>
        <taxon>Rhizobiaceae</taxon>
        <taxon>Rhizobium/Agrobacterium group</taxon>
        <taxon>Pseudorhizobium</taxon>
    </lineage>
</organism>
<evidence type="ECO:0000313" key="2">
    <source>
        <dbReference type="EMBL" id="MET3585835.1"/>
    </source>
</evidence>
<comment type="caution">
    <text evidence="2">The sequence shown here is derived from an EMBL/GenBank/DDBJ whole genome shotgun (WGS) entry which is preliminary data.</text>
</comment>
<feature type="transmembrane region" description="Helical" evidence="1">
    <location>
        <begin position="63"/>
        <end position="83"/>
    </location>
</feature>
<keyword evidence="1" id="KW-0812">Transmembrane</keyword>
<proteinExistence type="predicted"/>
<dbReference type="EMBL" id="JBEPLJ010000006">
    <property type="protein sequence ID" value="MET3585835.1"/>
    <property type="molecule type" value="Genomic_DNA"/>
</dbReference>
<keyword evidence="1" id="KW-1133">Transmembrane helix</keyword>
<feature type="transmembrane region" description="Helical" evidence="1">
    <location>
        <begin position="26"/>
        <end position="43"/>
    </location>
</feature>
<evidence type="ECO:0000256" key="1">
    <source>
        <dbReference type="SAM" id="Phobius"/>
    </source>
</evidence>
<keyword evidence="3" id="KW-1185">Reference proteome</keyword>